<accession>A0A838L767</accession>
<comment type="caution">
    <text evidence="1">The sequence shown here is derived from an EMBL/GenBank/DDBJ whole genome shotgun (WGS) entry which is preliminary data.</text>
</comment>
<proteinExistence type="predicted"/>
<protein>
    <submittedName>
        <fullName evidence="1">Uncharacterized protein</fullName>
    </submittedName>
</protein>
<reference evidence="1 2" key="1">
    <citation type="submission" date="2020-07" db="EMBL/GenBank/DDBJ databases">
        <authorList>
            <person name="Sun Q."/>
        </authorList>
    </citation>
    <scope>NUCLEOTIDE SEQUENCE [LARGE SCALE GENOMIC DNA]</scope>
    <source>
        <strain evidence="1 2">CGMCC 1.13654</strain>
    </source>
</reference>
<dbReference type="AlphaFoldDB" id="A0A838L767"/>
<name>A0A838L767_9SPHN</name>
<evidence type="ECO:0000313" key="2">
    <source>
        <dbReference type="Proteomes" id="UP000570166"/>
    </source>
</evidence>
<keyword evidence="2" id="KW-1185">Reference proteome</keyword>
<dbReference type="Proteomes" id="UP000570166">
    <property type="component" value="Unassembled WGS sequence"/>
</dbReference>
<gene>
    <name evidence="1" type="ORF">HZF05_09585</name>
</gene>
<dbReference type="RefSeq" id="WP_160365839.1">
    <property type="nucleotide sequence ID" value="NZ_JACEIB010000006.1"/>
</dbReference>
<evidence type="ECO:0000313" key="1">
    <source>
        <dbReference type="EMBL" id="MBA2934349.1"/>
    </source>
</evidence>
<organism evidence="1 2">
    <name type="scientific">Sphingomonas chungangi</name>
    <dbReference type="NCBI Taxonomy" id="2683589"/>
    <lineage>
        <taxon>Bacteria</taxon>
        <taxon>Pseudomonadati</taxon>
        <taxon>Pseudomonadota</taxon>
        <taxon>Alphaproteobacteria</taxon>
        <taxon>Sphingomonadales</taxon>
        <taxon>Sphingomonadaceae</taxon>
        <taxon>Sphingomonas</taxon>
    </lineage>
</organism>
<sequence>MSTSLSRHQRIVVDLSIRILRAAMVKSSHARVDTIEVRLALRCLLGHCPDRWPLELYWDAASGTNDIGRAQGCTAAFNGIVRQLRLAGVHADATAEAVPPPRTS</sequence>
<dbReference type="EMBL" id="JACEIB010000006">
    <property type="protein sequence ID" value="MBA2934349.1"/>
    <property type="molecule type" value="Genomic_DNA"/>
</dbReference>